<dbReference type="InterPro" id="IPR003593">
    <property type="entry name" value="AAA+_ATPase"/>
</dbReference>
<dbReference type="GO" id="GO:0045454">
    <property type="term" value="P:cell redox homeostasis"/>
    <property type="evidence" value="ECO:0007669"/>
    <property type="project" value="InterPro"/>
</dbReference>
<dbReference type="PROSITE" id="PS00211">
    <property type="entry name" value="ABC_TRANSPORTER_1"/>
    <property type="match status" value="1"/>
</dbReference>
<evidence type="ECO:0000259" key="8">
    <source>
        <dbReference type="PROSITE" id="PS50893"/>
    </source>
</evidence>
<proteinExistence type="predicted"/>
<feature type="domain" description="ABC transporter" evidence="8">
    <location>
        <begin position="350"/>
        <end position="560"/>
    </location>
</feature>
<sequence length="560" mass="58206">MSNPSQTILRLAQPPARRFVPGLAAGVLSAVSAVALLACSAWLITRAAEMPPILYLNMAVVGVRAFALGRSAFRYLERLLSHDAAFRQLTPLRVGMLERIIPLAPAGLASTGRGDLLARLVRDVDDLQDLPLRVVQPLVTAGIVAVLSVIGVCTVMPAAGLALAVCLVLGAVLGTVISGLVAASSERSIAPLRGALTNEVLEVVENLDVLVAFGALETRLSGLADADDRLRRASARRAFGVGIQAALMSLFAGAATVAALVVGIPLLGGGAEGSGINGPALAVIVLVPLAVFEVFAAIPAALGVWRQVRSSATRVAEAVPETVPAEIPVDVAAASAAVLPDLAAGTAPLIELRGLSARWPGHTEPAVSGINLTLAPGDRVHLAGRSGSGKTTIAHALVRFLDYTGSYRVGGVEAHELTQQDVRRVVGLCEQTPWLFDDSIRQNLLFARETATDDELLAVLDRVGLGEWTASHGGLEAPVGQRGALVSGGQAQRIALARAILADFPVFVVDEPTANVDTELADRLVRDILQAAGEDRAVLLISHTPVPAELITARLDVSRV</sequence>
<evidence type="ECO:0000256" key="6">
    <source>
        <dbReference type="ARBA" id="ARBA00023136"/>
    </source>
</evidence>
<dbReference type="AlphaFoldDB" id="A0A7Z0J587"/>
<keyword evidence="4 10" id="KW-0067">ATP-binding</keyword>
<evidence type="ECO:0000256" key="7">
    <source>
        <dbReference type="SAM" id="Phobius"/>
    </source>
</evidence>
<dbReference type="Pfam" id="PF00005">
    <property type="entry name" value="ABC_tran"/>
    <property type="match status" value="1"/>
</dbReference>
<dbReference type="PROSITE" id="PS50929">
    <property type="entry name" value="ABC_TM1F"/>
    <property type="match status" value="1"/>
</dbReference>
<keyword evidence="5 7" id="KW-1133">Transmembrane helix</keyword>
<keyword evidence="11" id="KW-1185">Reference proteome</keyword>
<dbReference type="NCBIfam" id="TIGR02868">
    <property type="entry name" value="CydC"/>
    <property type="match status" value="1"/>
</dbReference>
<dbReference type="Gene3D" id="3.40.50.300">
    <property type="entry name" value="P-loop containing nucleotide triphosphate hydrolases"/>
    <property type="match status" value="1"/>
</dbReference>
<dbReference type="Gene3D" id="1.20.1560.10">
    <property type="entry name" value="ABC transporter type 1, transmembrane domain"/>
    <property type="match status" value="1"/>
</dbReference>
<dbReference type="GO" id="GO:0005886">
    <property type="term" value="C:plasma membrane"/>
    <property type="evidence" value="ECO:0007669"/>
    <property type="project" value="UniProtKB-SubCell"/>
</dbReference>
<dbReference type="InterPro" id="IPR036640">
    <property type="entry name" value="ABC1_TM_sf"/>
</dbReference>
<dbReference type="SUPFAM" id="SSF90123">
    <property type="entry name" value="ABC transporter transmembrane region"/>
    <property type="match status" value="1"/>
</dbReference>
<dbReference type="EMBL" id="JACCFM010000001">
    <property type="protein sequence ID" value="NYJ18846.1"/>
    <property type="molecule type" value="Genomic_DNA"/>
</dbReference>
<feature type="transmembrane region" description="Helical" evidence="7">
    <location>
        <begin position="280"/>
        <end position="305"/>
    </location>
</feature>
<dbReference type="InterPro" id="IPR027417">
    <property type="entry name" value="P-loop_NTPase"/>
</dbReference>
<dbReference type="GO" id="GO:0034775">
    <property type="term" value="P:glutathione transmembrane transport"/>
    <property type="evidence" value="ECO:0007669"/>
    <property type="project" value="InterPro"/>
</dbReference>
<comment type="subcellular location">
    <subcellularLocation>
        <location evidence="1">Cell membrane</location>
        <topology evidence="1">Multi-pass membrane protein</topology>
    </subcellularLocation>
</comment>
<reference evidence="10 11" key="1">
    <citation type="submission" date="2020-07" db="EMBL/GenBank/DDBJ databases">
        <title>Sequencing the genomes of 1000 actinobacteria strains.</title>
        <authorList>
            <person name="Klenk H.-P."/>
        </authorList>
    </citation>
    <scope>NUCLEOTIDE SEQUENCE [LARGE SCALE GENOMIC DNA]</scope>
    <source>
        <strain evidence="10 11">LI1</strain>
    </source>
</reference>
<dbReference type="SUPFAM" id="SSF52540">
    <property type="entry name" value="P-loop containing nucleoside triphosphate hydrolases"/>
    <property type="match status" value="1"/>
</dbReference>
<dbReference type="InterPro" id="IPR011527">
    <property type="entry name" value="ABC1_TM_dom"/>
</dbReference>
<dbReference type="SMART" id="SM00382">
    <property type="entry name" value="AAA"/>
    <property type="match status" value="1"/>
</dbReference>
<dbReference type="RefSeq" id="WP_179577699.1">
    <property type="nucleotide sequence ID" value="NZ_JACCFM010000001.1"/>
</dbReference>
<accession>A0A7Z0J587</accession>
<dbReference type="PROSITE" id="PS50893">
    <property type="entry name" value="ABC_TRANSPORTER_2"/>
    <property type="match status" value="1"/>
</dbReference>
<evidence type="ECO:0000259" key="9">
    <source>
        <dbReference type="PROSITE" id="PS50929"/>
    </source>
</evidence>
<dbReference type="PANTHER" id="PTHR24221:SF590">
    <property type="entry name" value="COMPONENT LINKED WITH THE ASSEMBLY OF CYTOCHROME' TRANSPORT TRANSMEMBRANE ATP-BINDING PROTEIN ABC TRANSPORTER CYDD-RELATED"/>
    <property type="match status" value="1"/>
</dbReference>
<evidence type="ECO:0000313" key="11">
    <source>
        <dbReference type="Proteomes" id="UP000537260"/>
    </source>
</evidence>
<organism evidence="10 11">
    <name type="scientific">Glaciibacter psychrotolerans</name>
    <dbReference type="NCBI Taxonomy" id="670054"/>
    <lineage>
        <taxon>Bacteria</taxon>
        <taxon>Bacillati</taxon>
        <taxon>Actinomycetota</taxon>
        <taxon>Actinomycetes</taxon>
        <taxon>Micrococcales</taxon>
        <taxon>Microbacteriaceae</taxon>
        <taxon>Glaciibacter</taxon>
    </lineage>
</organism>
<dbReference type="InterPro" id="IPR014223">
    <property type="entry name" value="ABC_CydC/D"/>
</dbReference>
<dbReference type="InterPro" id="IPR017871">
    <property type="entry name" value="ABC_transporter-like_CS"/>
</dbReference>
<keyword evidence="2 7" id="KW-0812">Transmembrane</keyword>
<feature type="transmembrane region" description="Helical" evidence="7">
    <location>
        <begin position="158"/>
        <end position="183"/>
    </location>
</feature>
<dbReference type="InterPro" id="IPR039421">
    <property type="entry name" value="Type_1_exporter"/>
</dbReference>
<keyword evidence="6 7" id="KW-0472">Membrane</keyword>
<comment type="caution">
    <text evidence="10">The sequence shown here is derived from an EMBL/GenBank/DDBJ whole genome shotgun (WGS) entry which is preliminary data.</text>
</comment>
<feature type="transmembrane region" description="Helical" evidence="7">
    <location>
        <begin position="50"/>
        <end position="69"/>
    </location>
</feature>
<evidence type="ECO:0000256" key="4">
    <source>
        <dbReference type="ARBA" id="ARBA00022840"/>
    </source>
</evidence>
<evidence type="ECO:0000256" key="3">
    <source>
        <dbReference type="ARBA" id="ARBA00022741"/>
    </source>
</evidence>
<dbReference type="CDD" id="cd03228">
    <property type="entry name" value="ABCC_MRP_Like"/>
    <property type="match status" value="1"/>
</dbReference>
<dbReference type="Pfam" id="PF00664">
    <property type="entry name" value="ABC_membrane"/>
    <property type="match status" value="1"/>
</dbReference>
<evidence type="ECO:0000256" key="2">
    <source>
        <dbReference type="ARBA" id="ARBA00022692"/>
    </source>
</evidence>
<evidence type="ECO:0000256" key="1">
    <source>
        <dbReference type="ARBA" id="ARBA00004651"/>
    </source>
</evidence>
<feature type="domain" description="ABC transmembrane type-1" evidence="9">
    <location>
        <begin position="22"/>
        <end position="307"/>
    </location>
</feature>
<evidence type="ECO:0000256" key="5">
    <source>
        <dbReference type="ARBA" id="ARBA00022989"/>
    </source>
</evidence>
<dbReference type="InterPro" id="IPR003439">
    <property type="entry name" value="ABC_transporter-like_ATP-bd"/>
</dbReference>
<name>A0A7Z0J587_9MICO</name>
<feature type="transmembrane region" description="Helical" evidence="7">
    <location>
        <begin position="20"/>
        <end position="44"/>
    </location>
</feature>
<evidence type="ECO:0000313" key="10">
    <source>
        <dbReference type="EMBL" id="NYJ18846.1"/>
    </source>
</evidence>
<dbReference type="GO" id="GO:0016887">
    <property type="term" value="F:ATP hydrolysis activity"/>
    <property type="evidence" value="ECO:0007669"/>
    <property type="project" value="InterPro"/>
</dbReference>
<feature type="transmembrane region" description="Helical" evidence="7">
    <location>
        <begin position="134"/>
        <end position="152"/>
    </location>
</feature>
<protein>
    <submittedName>
        <fullName evidence="10">ATP-binding cassette subfamily C protein CydC</fullName>
    </submittedName>
</protein>
<dbReference type="Proteomes" id="UP000537260">
    <property type="component" value="Unassembled WGS sequence"/>
</dbReference>
<dbReference type="PANTHER" id="PTHR24221">
    <property type="entry name" value="ATP-BINDING CASSETTE SUB-FAMILY B"/>
    <property type="match status" value="1"/>
</dbReference>
<feature type="transmembrane region" description="Helical" evidence="7">
    <location>
        <begin position="239"/>
        <end position="268"/>
    </location>
</feature>
<dbReference type="GO" id="GO:0005524">
    <property type="term" value="F:ATP binding"/>
    <property type="evidence" value="ECO:0007669"/>
    <property type="project" value="UniProtKB-KW"/>
</dbReference>
<keyword evidence="3" id="KW-0547">Nucleotide-binding</keyword>
<gene>
    <name evidence="10" type="ORF">HNR05_000637</name>
</gene>
<dbReference type="GO" id="GO:0140359">
    <property type="term" value="F:ABC-type transporter activity"/>
    <property type="evidence" value="ECO:0007669"/>
    <property type="project" value="InterPro"/>
</dbReference>